<evidence type="ECO:0000313" key="1">
    <source>
        <dbReference type="EMBL" id="KAF6035034.1"/>
    </source>
</evidence>
<organism evidence="1 2">
    <name type="scientific">Bugula neritina</name>
    <name type="common">Brown bryozoan</name>
    <name type="synonym">Sertularia neritina</name>
    <dbReference type="NCBI Taxonomy" id="10212"/>
    <lineage>
        <taxon>Eukaryota</taxon>
        <taxon>Metazoa</taxon>
        <taxon>Spiralia</taxon>
        <taxon>Lophotrochozoa</taxon>
        <taxon>Bryozoa</taxon>
        <taxon>Gymnolaemata</taxon>
        <taxon>Cheilostomatida</taxon>
        <taxon>Flustrina</taxon>
        <taxon>Buguloidea</taxon>
        <taxon>Bugulidae</taxon>
        <taxon>Bugula</taxon>
    </lineage>
</organism>
<name>A0A7J7KAQ9_BUGNE</name>
<evidence type="ECO:0000313" key="2">
    <source>
        <dbReference type="Proteomes" id="UP000593567"/>
    </source>
</evidence>
<sequence length="311" mass="35948">MFTDNFHQLSSLRHLDLSGNDTLKALTPEIADMPLLTFSSSTSAVQQLLTLDEYRSFAKEFASKGIMHDKLFKHLLRTETDFQEKAAMRVAAKILLSFRIMYRSTLQNEESSFIVPYFCKEFLSDSLPNTGSCVTLHAQLRFDGLPLPQYTYHQLAVDMLNSFSQESDSITARNNGARVVNKDVTYQLVHDYKSGIVNICVSFDSSQVCKAWKVLVDVTNFAIEYVETRWCACKIGMQVLLCSLWARKDHHPSSLMNPFWVQHHDKRWMPFLHSFFDNQLKSQQLNDYKGFNVELDYFKYRRSSLAKDITV</sequence>
<comment type="caution">
    <text evidence="1">The sequence shown here is derived from an EMBL/GenBank/DDBJ whole genome shotgun (WGS) entry which is preliminary data.</text>
</comment>
<keyword evidence="2" id="KW-1185">Reference proteome</keyword>
<reference evidence="1" key="1">
    <citation type="submission" date="2020-06" db="EMBL/GenBank/DDBJ databases">
        <title>Draft genome of Bugula neritina, a colonial animal packing powerful symbionts and potential medicines.</title>
        <authorList>
            <person name="Rayko M."/>
        </authorList>
    </citation>
    <scope>NUCLEOTIDE SEQUENCE [LARGE SCALE GENOMIC DNA]</scope>
    <source>
        <strain evidence="1">Kwan_BN1</strain>
    </source>
</reference>
<accession>A0A7J7KAQ9</accession>
<dbReference type="Proteomes" id="UP000593567">
    <property type="component" value="Unassembled WGS sequence"/>
</dbReference>
<protein>
    <submittedName>
        <fullName evidence="1">Uncharacterized protein</fullName>
    </submittedName>
</protein>
<proteinExistence type="predicted"/>
<dbReference type="EMBL" id="VXIV02000948">
    <property type="protein sequence ID" value="KAF6035034.1"/>
    <property type="molecule type" value="Genomic_DNA"/>
</dbReference>
<dbReference type="AlphaFoldDB" id="A0A7J7KAQ9"/>
<gene>
    <name evidence="1" type="ORF">EB796_006660</name>
</gene>